<dbReference type="CDD" id="cd07402">
    <property type="entry name" value="MPP_GpdQ"/>
    <property type="match status" value="1"/>
</dbReference>
<evidence type="ECO:0000256" key="3">
    <source>
        <dbReference type="ARBA" id="ARBA00023004"/>
    </source>
</evidence>
<dbReference type="InterPro" id="IPR004843">
    <property type="entry name" value="Calcineurin-like_PHP"/>
</dbReference>
<evidence type="ECO:0000256" key="2">
    <source>
        <dbReference type="ARBA" id="ARBA00022801"/>
    </source>
</evidence>
<dbReference type="RefSeq" id="WP_227119413.1">
    <property type="nucleotide sequence ID" value="NZ_LT598928.1"/>
</dbReference>
<gene>
    <name evidence="6" type="primary">cpdA</name>
    <name evidence="6" type="ORF">KM92DES2_10028</name>
</gene>
<evidence type="ECO:0000313" key="6">
    <source>
        <dbReference type="EMBL" id="SBV90657.1"/>
    </source>
</evidence>
<dbReference type="GO" id="GO:0046872">
    <property type="term" value="F:metal ion binding"/>
    <property type="evidence" value="ECO:0007669"/>
    <property type="project" value="UniProtKB-KW"/>
</dbReference>
<evidence type="ECO:0000256" key="1">
    <source>
        <dbReference type="ARBA" id="ARBA00022723"/>
    </source>
</evidence>
<evidence type="ECO:0000259" key="5">
    <source>
        <dbReference type="Pfam" id="PF00149"/>
    </source>
</evidence>
<dbReference type="InterPro" id="IPR029052">
    <property type="entry name" value="Metallo-depent_PP-like"/>
</dbReference>
<dbReference type="Gene3D" id="3.30.750.180">
    <property type="entry name" value="GpdQ, beta-strand dimerisation domain"/>
    <property type="match status" value="1"/>
</dbReference>
<keyword evidence="1" id="KW-0479">Metal-binding</keyword>
<dbReference type="InterPro" id="IPR026575">
    <property type="entry name" value="GpdQ/CpdA-like"/>
</dbReference>
<reference evidence="6" key="1">
    <citation type="submission" date="2016-04" db="EMBL/GenBank/DDBJ databases">
        <authorList>
            <person name="Evans L.H."/>
            <person name="Alamgir A."/>
            <person name="Owens N."/>
            <person name="Weber N.D."/>
            <person name="Virtaneva K."/>
            <person name="Barbian K."/>
            <person name="Babar A."/>
            <person name="Rosenke K."/>
        </authorList>
    </citation>
    <scope>NUCLEOTIDE SEQUENCE</scope>
    <source>
        <strain evidence="6">92-2</strain>
    </source>
</reference>
<dbReference type="PANTHER" id="PTHR42988">
    <property type="entry name" value="PHOSPHOHYDROLASE"/>
    <property type="match status" value="1"/>
</dbReference>
<dbReference type="InterPro" id="IPR042281">
    <property type="entry name" value="GpdQ_beta-strand"/>
</dbReference>
<proteinExistence type="inferred from homology"/>
<name>A0A212IU04_9BACT</name>
<dbReference type="GO" id="GO:0004114">
    <property type="term" value="F:3',5'-cyclic-nucleotide phosphodiesterase activity"/>
    <property type="evidence" value="ECO:0007669"/>
    <property type="project" value="UniProtKB-EC"/>
</dbReference>
<protein>
    <submittedName>
        <fullName evidence="6">3',5'-cyclic adenosine monophosphate phosphodiesterase CpdA</fullName>
        <ecNumber evidence="6">3.1.4.17</ecNumber>
    </submittedName>
</protein>
<comment type="similarity">
    <text evidence="4">Belongs to the cyclic nucleotide phosphodiesterase class-III family.</text>
</comment>
<evidence type="ECO:0000256" key="4">
    <source>
        <dbReference type="ARBA" id="ARBA00025742"/>
    </source>
</evidence>
<keyword evidence="3" id="KW-0408">Iron</keyword>
<dbReference type="AlphaFoldDB" id="A0A212IU04"/>
<keyword evidence="2 6" id="KW-0378">Hydrolase</keyword>
<dbReference type="Pfam" id="PF00149">
    <property type="entry name" value="Metallophos"/>
    <property type="match status" value="1"/>
</dbReference>
<dbReference type="PANTHER" id="PTHR42988:SF2">
    <property type="entry name" value="CYCLIC NUCLEOTIDE PHOSPHODIESTERASE CBUA0032-RELATED"/>
    <property type="match status" value="1"/>
</dbReference>
<organism evidence="6">
    <name type="scientific">uncultured Desulfovibrio sp</name>
    <dbReference type="NCBI Taxonomy" id="167968"/>
    <lineage>
        <taxon>Bacteria</taxon>
        <taxon>Pseudomonadati</taxon>
        <taxon>Thermodesulfobacteriota</taxon>
        <taxon>Desulfovibrionia</taxon>
        <taxon>Desulfovibrionales</taxon>
        <taxon>Desulfovibrionaceae</taxon>
        <taxon>Desulfovibrio</taxon>
        <taxon>environmental samples</taxon>
    </lineage>
</organism>
<dbReference type="Gene3D" id="3.60.21.40">
    <property type="entry name" value="GpdQ, catalytic alpha/beta sandwich domain"/>
    <property type="match status" value="1"/>
</dbReference>
<dbReference type="InterPro" id="IPR042283">
    <property type="entry name" value="GpdQ_catalytic"/>
</dbReference>
<dbReference type="EC" id="3.1.4.17" evidence="6"/>
<dbReference type="InterPro" id="IPR050884">
    <property type="entry name" value="CNP_phosphodiesterase-III"/>
</dbReference>
<sequence>MFVAHISDPHVGAGRSLAFNVSDGALLLEKTVSHIAALPQLPDCLVLSGDISVNGQPGGYVIAAEALSALPMPVYVLPGNHDKRENLVAGLGQYCPADAAVTPYLCYTVEDFPLRLVFFDGTRPGSHSGHFDAPVAAWLEKTLAAQPGRPTLVFTHHPPFITALGVMDEPYENGESLGRILEKFPNVRLCCGHLHRYMFTMWHGVAALTAPPVCMHIVPDFCATGGDDFTDEAPAFLLHHFVDGRVNTHYCRVPGEFAERGPFSFSHPPKLG</sequence>
<dbReference type="SUPFAM" id="SSF56300">
    <property type="entry name" value="Metallo-dependent phosphatases"/>
    <property type="match status" value="1"/>
</dbReference>
<accession>A0A212IU04</accession>
<dbReference type="EMBL" id="FLUP01000001">
    <property type="protein sequence ID" value="SBV90657.1"/>
    <property type="molecule type" value="Genomic_DNA"/>
</dbReference>
<feature type="domain" description="Calcineurin-like phosphoesterase" evidence="5">
    <location>
        <begin position="3"/>
        <end position="197"/>
    </location>
</feature>